<gene>
    <name evidence="5" type="ORF">METZ01_LOCUS443657</name>
</gene>
<dbReference type="GO" id="GO:0004180">
    <property type="term" value="F:carboxypeptidase activity"/>
    <property type="evidence" value="ECO:0007669"/>
    <property type="project" value="UniProtKB-KW"/>
</dbReference>
<protein>
    <recommendedName>
        <fullName evidence="4">LD-carboxypeptidase C-terminal domain-containing protein</fullName>
    </recommendedName>
</protein>
<dbReference type="SUPFAM" id="SSF141986">
    <property type="entry name" value="LD-carboxypeptidase A C-terminal domain-like"/>
    <property type="match status" value="1"/>
</dbReference>
<evidence type="ECO:0000259" key="4">
    <source>
        <dbReference type="Pfam" id="PF17676"/>
    </source>
</evidence>
<dbReference type="InterPro" id="IPR027461">
    <property type="entry name" value="Carboxypeptidase_A_C_sf"/>
</dbReference>
<dbReference type="PANTHER" id="PTHR30237:SF2">
    <property type="entry name" value="MUREIN TETRAPEPTIDE CARBOXYPEPTIDASE"/>
    <property type="match status" value="1"/>
</dbReference>
<sequence length="200" mass="21737">HLAINGITGLITFHGPVAGQQFTEYTYQEFSRIIMRGEHPTSLAAPPRFSQAPGRAERHNRITRFVLGKATGPLVGGNLSLLTSLMGTPYEPEFRGKILFLEDVNEAPYSVDRMLTQLWLAGVFSQINGLILGKFTDYEADAPSISMEAVLEQRCEGLSIPVMRGLMIGHVDDQSIIPVGANAELDADAGTLTLLGRALI</sequence>
<organism evidence="5">
    <name type="scientific">marine metagenome</name>
    <dbReference type="NCBI Taxonomy" id="408172"/>
    <lineage>
        <taxon>unclassified sequences</taxon>
        <taxon>metagenomes</taxon>
        <taxon>ecological metagenomes</taxon>
    </lineage>
</organism>
<dbReference type="Pfam" id="PF17676">
    <property type="entry name" value="Peptidase_S66C"/>
    <property type="match status" value="1"/>
</dbReference>
<proteinExistence type="predicted"/>
<evidence type="ECO:0000313" key="5">
    <source>
        <dbReference type="EMBL" id="SVD90803.1"/>
    </source>
</evidence>
<accession>A0A382Z5Q8</accession>
<dbReference type="GO" id="GO:0008236">
    <property type="term" value="F:serine-type peptidase activity"/>
    <property type="evidence" value="ECO:0007669"/>
    <property type="project" value="UniProtKB-KW"/>
</dbReference>
<dbReference type="EMBL" id="UINC01181219">
    <property type="protein sequence ID" value="SVD90803.1"/>
    <property type="molecule type" value="Genomic_DNA"/>
</dbReference>
<evidence type="ECO:0000256" key="2">
    <source>
        <dbReference type="ARBA" id="ARBA00022670"/>
    </source>
</evidence>
<keyword evidence="3" id="KW-0720">Serine protease</keyword>
<evidence type="ECO:0000256" key="3">
    <source>
        <dbReference type="ARBA" id="ARBA00022825"/>
    </source>
</evidence>
<dbReference type="Gene3D" id="3.50.30.60">
    <property type="entry name" value="LD-carboxypeptidase A C-terminal domain-like"/>
    <property type="match status" value="1"/>
</dbReference>
<feature type="domain" description="LD-carboxypeptidase C-terminal" evidence="4">
    <location>
        <begin position="71"/>
        <end position="185"/>
    </location>
</feature>
<keyword evidence="2" id="KW-0645">Protease</keyword>
<dbReference type="CDD" id="cd07025">
    <property type="entry name" value="Peptidase_S66"/>
    <property type="match status" value="1"/>
</dbReference>
<dbReference type="InterPro" id="IPR003507">
    <property type="entry name" value="S66_fam"/>
</dbReference>
<dbReference type="GO" id="GO:0006508">
    <property type="term" value="P:proteolysis"/>
    <property type="evidence" value="ECO:0007669"/>
    <property type="project" value="UniProtKB-KW"/>
</dbReference>
<dbReference type="InterPro" id="IPR040921">
    <property type="entry name" value="Peptidase_S66C"/>
</dbReference>
<dbReference type="PANTHER" id="PTHR30237">
    <property type="entry name" value="MURAMOYLTETRAPEPTIDE CARBOXYPEPTIDASE"/>
    <property type="match status" value="1"/>
</dbReference>
<reference evidence="5" key="1">
    <citation type="submission" date="2018-05" db="EMBL/GenBank/DDBJ databases">
        <authorList>
            <person name="Lanie J.A."/>
            <person name="Ng W.-L."/>
            <person name="Kazmierczak K.M."/>
            <person name="Andrzejewski T.M."/>
            <person name="Davidsen T.M."/>
            <person name="Wayne K.J."/>
            <person name="Tettelin H."/>
            <person name="Glass J.I."/>
            <person name="Rusch D."/>
            <person name="Podicherti R."/>
            <person name="Tsui H.-C.T."/>
            <person name="Winkler M.E."/>
        </authorList>
    </citation>
    <scope>NUCLEOTIDE SEQUENCE</scope>
</reference>
<dbReference type="AlphaFoldDB" id="A0A382Z5Q8"/>
<keyword evidence="3" id="KW-0378">Hydrolase</keyword>
<keyword evidence="1" id="KW-0121">Carboxypeptidase</keyword>
<feature type="non-terminal residue" evidence="5">
    <location>
        <position position="1"/>
    </location>
</feature>
<evidence type="ECO:0000256" key="1">
    <source>
        <dbReference type="ARBA" id="ARBA00022645"/>
    </source>
</evidence>
<name>A0A382Z5Q8_9ZZZZ</name>